<gene>
    <name evidence="3" type="primary">LOC108676575</name>
</gene>
<dbReference type="Proteomes" id="UP000694843">
    <property type="component" value="Unplaced"/>
</dbReference>
<dbReference type="OrthoDB" id="6405231at2759"/>
<proteinExistence type="predicted"/>
<accession>A0A8B7P232</accession>
<evidence type="ECO:0000313" key="2">
    <source>
        <dbReference type="Proteomes" id="UP000694843"/>
    </source>
</evidence>
<dbReference type="KEGG" id="hazt:108676575"/>
<reference evidence="3" key="1">
    <citation type="submission" date="2025-08" db="UniProtKB">
        <authorList>
            <consortium name="RefSeq"/>
        </authorList>
    </citation>
    <scope>IDENTIFICATION</scope>
    <source>
        <tissue evidence="3">Whole organism</tissue>
    </source>
</reference>
<feature type="chain" id="PRO_5034114451" evidence="1">
    <location>
        <begin position="21"/>
        <end position="391"/>
    </location>
</feature>
<name>A0A8B7P232_HYAAZ</name>
<dbReference type="RefSeq" id="XP_018020164.1">
    <property type="nucleotide sequence ID" value="XM_018164675.2"/>
</dbReference>
<keyword evidence="2" id="KW-1185">Reference proteome</keyword>
<organism evidence="2 3">
    <name type="scientific">Hyalella azteca</name>
    <name type="common">Amphipod</name>
    <dbReference type="NCBI Taxonomy" id="294128"/>
    <lineage>
        <taxon>Eukaryota</taxon>
        <taxon>Metazoa</taxon>
        <taxon>Ecdysozoa</taxon>
        <taxon>Arthropoda</taxon>
        <taxon>Crustacea</taxon>
        <taxon>Multicrustacea</taxon>
        <taxon>Malacostraca</taxon>
        <taxon>Eumalacostraca</taxon>
        <taxon>Peracarida</taxon>
        <taxon>Amphipoda</taxon>
        <taxon>Senticaudata</taxon>
        <taxon>Talitrida</taxon>
        <taxon>Talitroidea</taxon>
        <taxon>Hyalellidae</taxon>
        <taxon>Hyalella</taxon>
    </lineage>
</organism>
<evidence type="ECO:0000256" key="1">
    <source>
        <dbReference type="SAM" id="SignalP"/>
    </source>
</evidence>
<feature type="signal peptide" evidence="1">
    <location>
        <begin position="1"/>
        <end position="20"/>
    </location>
</feature>
<dbReference type="AlphaFoldDB" id="A0A8B7P232"/>
<evidence type="ECO:0000313" key="3">
    <source>
        <dbReference type="RefSeq" id="XP_018020164.1"/>
    </source>
</evidence>
<keyword evidence="1" id="KW-0732">Signal</keyword>
<protein>
    <submittedName>
        <fullName evidence="3">Uncharacterized protein LOC108676575</fullName>
    </submittedName>
</protein>
<sequence>MTLVVLALSLACAGFGLTVAQMEPIPLLPDLGSGDKTCGASPSAGQSQTKGIFRTLELASASGAPVVYELEFYPTDAELNTPRYIYSFDAAFPEPIATIDAAKFEDCARKAALADVAGFVFEDTSCYELPKPRASLCACTGSGHGKQFPTGMYFKQQYLQTGDTDPLIDDPRTMNVSYNEARLMKIKNDLSQDIPFKSFGMALPSEDISQANVVVYNAMGDRRYFLSAAVDLESCITSAPCGDMALIPYQLTSPPPLVLLKNCGQTITLPNPGEFGVYILSHPGLGCQYFPNEAVTDCSVKFTHTPDLGGIFIIVFDPSTDFKGDDGCDGYSVEVETVGWGSIPKFNYCNDTTSVKEAYFTEELTITLKGSSTNMRKKIGFVFLIKYEECC</sequence>
<dbReference type="GeneID" id="108676575"/>